<accession>A0A1X6Y3P3</accession>
<feature type="compositionally biased region" description="Basic and acidic residues" evidence="1">
    <location>
        <begin position="57"/>
        <end position="68"/>
    </location>
</feature>
<dbReference type="Proteomes" id="UP000193570">
    <property type="component" value="Unassembled WGS sequence"/>
</dbReference>
<gene>
    <name evidence="2" type="ORF">ROJ8625_00146</name>
</gene>
<keyword evidence="3" id="KW-1185">Reference proteome</keyword>
<dbReference type="AlphaFoldDB" id="A0A1X6Y3P3"/>
<organism evidence="2 3">
    <name type="scientific">Roseivivax jejudonensis</name>
    <dbReference type="NCBI Taxonomy" id="1529041"/>
    <lineage>
        <taxon>Bacteria</taxon>
        <taxon>Pseudomonadati</taxon>
        <taxon>Pseudomonadota</taxon>
        <taxon>Alphaproteobacteria</taxon>
        <taxon>Rhodobacterales</taxon>
        <taxon>Roseobacteraceae</taxon>
        <taxon>Roseivivax</taxon>
    </lineage>
</organism>
<evidence type="ECO:0000313" key="2">
    <source>
        <dbReference type="EMBL" id="SLN10029.1"/>
    </source>
</evidence>
<dbReference type="EMBL" id="FWFK01000001">
    <property type="protein sequence ID" value="SLN10029.1"/>
    <property type="molecule type" value="Genomic_DNA"/>
</dbReference>
<protein>
    <submittedName>
        <fullName evidence="2">Uncharacterized protein</fullName>
    </submittedName>
</protein>
<dbReference type="RefSeq" id="WP_085789934.1">
    <property type="nucleotide sequence ID" value="NZ_FWFK01000001.1"/>
</dbReference>
<feature type="region of interest" description="Disordered" evidence="1">
    <location>
        <begin position="36"/>
        <end position="83"/>
    </location>
</feature>
<name>A0A1X6Y3P3_9RHOB</name>
<reference evidence="2 3" key="1">
    <citation type="submission" date="2017-03" db="EMBL/GenBank/DDBJ databases">
        <authorList>
            <person name="Afonso C.L."/>
            <person name="Miller P.J."/>
            <person name="Scott M.A."/>
            <person name="Spackman E."/>
            <person name="Goraichik I."/>
            <person name="Dimitrov K.M."/>
            <person name="Suarez D.L."/>
            <person name="Swayne D.E."/>
        </authorList>
    </citation>
    <scope>NUCLEOTIDE SEQUENCE [LARGE SCALE GENOMIC DNA]</scope>
    <source>
        <strain evidence="2 3">CECT 8625</strain>
    </source>
</reference>
<dbReference type="OrthoDB" id="7873635at2"/>
<evidence type="ECO:0000313" key="3">
    <source>
        <dbReference type="Proteomes" id="UP000193570"/>
    </source>
</evidence>
<proteinExistence type="predicted"/>
<sequence>MRGLLASAAAFLGIGYVLGRKARRGEPSRRVAFRRFEDGGPPEQAHAVRDAGPSTMREPHNPWSRRDDDLDQTFPASDATAKY</sequence>
<evidence type="ECO:0000256" key="1">
    <source>
        <dbReference type="SAM" id="MobiDB-lite"/>
    </source>
</evidence>